<evidence type="ECO:0000313" key="2">
    <source>
        <dbReference type="EMBL" id="PVI01452.1"/>
    </source>
</evidence>
<feature type="compositionally biased region" description="Polar residues" evidence="1">
    <location>
        <begin position="183"/>
        <end position="194"/>
    </location>
</feature>
<dbReference type="EMBL" id="KZ805357">
    <property type="protein sequence ID" value="PVI01452.1"/>
    <property type="molecule type" value="Genomic_DNA"/>
</dbReference>
<feature type="compositionally biased region" description="Basic and acidic residues" evidence="1">
    <location>
        <begin position="1"/>
        <end position="26"/>
    </location>
</feature>
<accession>A0A2V1DU35</accession>
<organism evidence="2 3">
    <name type="scientific">Periconia macrospinosa</name>
    <dbReference type="NCBI Taxonomy" id="97972"/>
    <lineage>
        <taxon>Eukaryota</taxon>
        <taxon>Fungi</taxon>
        <taxon>Dikarya</taxon>
        <taxon>Ascomycota</taxon>
        <taxon>Pezizomycotina</taxon>
        <taxon>Dothideomycetes</taxon>
        <taxon>Pleosporomycetidae</taxon>
        <taxon>Pleosporales</taxon>
        <taxon>Massarineae</taxon>
        <taxon>Periconiaceae</taxon>
        <taxon>Periconia</taxon>
    </lineage>
</organism>
<reference evidence="2 3" key="1">
    <citation type="journal article" date="2018" name="Sci. Rep.">
        <title>Comparative genomics provides insights into the lifestyle and reveals functional heterogeneity of dark septate endophytic fungi.</title>
        <authorList>
            <person name="Knapp D.G."/>
            <person name="Nemeth J.B."/>
            <person name="Barry K."/>
            <person name="Hainaut M."/>
            <person name="Henrissat B."/>
            <person name="Johnson J."/>
            <person name="Kuo A."/>
            <person name="Lim J.H.P."/>
            <person name="Lipzen A."/>
            <person name="Nolan M."/>
            <person name="Ohm R.A."/>
            <person name="Tamas L."/>
            <person name="Grigoriev I.V."/>
            <person name="Spatafora J.W."/>
            <person name="Nagy L.G."/>
            <person name="Kovacs G.M."/>
        </authorList>
    </citation>
    <scope>NUCLEOTIDE SEQUENCE [LARGE SCALE GENOMIC DNA]</scope>
    <source>
        <strain evidence="2 3">DSE2036</strain>
    </source>
</reference>
<name>A0A2V1DU35_9PLEO</name>
<gene>
    <name evidence="2" type="ORF">DM02DRAFT_705107</name>
</gene>
<proteinExistence type="predicted"/>
<feature type="compositionally biased region" description="Polar residues" evidence="1">
    <location>
        <begin position="113"/>
        <end position="128"/>
    </location>
</feature>
<feature type="region of interest" description="Disordered" evidence="1">
    <location>
        <begin position="1"/>
        <end position="128"/>
    </location>
</feature>
<evidence type="ECO:0000313" key="3">
    <source>
        <dbReference type="Proteomes" id="UP000244855"/>
    </source>
</evidence>
<feature type="region of interest" description="Disordered" evidence="1">
    <location>
        <begin position="176"/>
        <end position="200"/>
    </location>
</feature>
<protein>
    <submittedName>
        <fullName evidence="2">Uncharacterized protein</fullName>
    </submittedName>
</protein>
<sequence>MIPSEDAQKELMEGRRRPRDEAERAWLLESIRTSSRPQIERIAATRQSTTKPSVSHTEPPQNQRRTQVEAPRPAPPPKRLRTEAQAPYPVQHLKQEPDSPTASHNARSRQDQHLQPPSALQTPSPQEYQTEVAFLRTSYQHLQEEMASIKSSCEDLRREVAFLRGLSQQPRDVQIALRFQPGHENTNDTGSARSNDSRQD</sequence>
<feature type="compositionally biased region" description="Polar residues" evidence="1">
    <location>
        <begin position="45"/>
        <end position="65"/>
    </location>
</feature>
<dbReference type="AlphaFoldDB" id="A0A2V1DU35"/>
<dbReference type="Proteomes" id="UP000244855">
    <property type="component" value="Unassembled WGS sequence"/>
</dbReference>
<keyword evidence="3" id="KW-1185">Reference proteome</keyword>
<evidence type="ECO:0000256" key="1">
    <source>
        <dbReference type="SAM" id="MobiDB-lite"/>
    </source>
</evidence>